<dbReference type="Gene3D" id="2.40.10.220">
    <property type="entry name" value="predicted glycosyltransferase like domains"/>
    <property type="match status" value="1"/>
</dbReference>
<dbReference type="AlphaFoldDB" id="A0A1B4VE17"/>
<evidence type="ECO:0000313" key="2">
    <source>
        <dbReference type="EMBL" id="BAU48847.1"/>
    </source>
</evidence>
<dbReference type="RefSeq" id="WP_096461323.1">
    <property type="nucleotide sequence ID" value="NZ_AP014936.1"/>
</dbReference>
<dbReference type="KEGG" id="sva:SVA_2297"/>
<accession>A0A1B4VE17</accession>
<dbReference type="OrthoDB" id="7061334at2"/>
<reference evidence="2 3" key="1">
    <citation type="submission" date="2015-08" db="EMBL/GenBank/DDBJ databases">
        <title>Complete genome sequence of Sulfurifustis variabilis.</title>
        <authorList>
            <person name="Miura A."/>
            <person name="Kojima H."/>
            <person name="Fukui M."/>
        </authorList>
    </citation>
    <scope>NUCLEOTIDE SEQUENCE [LARGE SCALE GENOMIC DNA]</scope>
    <source>
        <strain evidence="3">skN76</strain>
    </source>
</reference>
<name>A0A1B4VE17_9GAMM</name>
<dbReference type="SUPFAM" id="SSF141371">
    <property type="entry name" value="PilZ domain-like"/>
    <property type="match status" value="1"/>
</dbReference>
<organism evidence="2 3">
    <name type="scientific">Sulfurifustis variabilis</name>
    <dbReference type="NCBI Taxonomy" id="1675686"/>
    <lineage>
        <taxon>Bacteria</taxon>
        <taxon>Pseudomonadati</taxon>
        <taxon>Pseudomonadota</taxon>
        <taxon>Gammaproteobacteria</taxon>
        <taxon>Acidiferrobacterales</taxon>
        <taxon>Acidiferrobacteraceae</taxon>
        <taxon>Sulfurifustis</taxon>
    </lineage>
</organism>
<sequence length="129" mass="14592">MEHRCGTRRQIDTGVIVDCRPNGLIHGRIRNISVGGLFVKMRPMPGLASDRVKVVFVRRERGVSRIYRLPAVVMRWSREGAGLMFSELTPNAFYALLAILLAEEQRHRERAARSGAVTRGSSRGSWFNK</sequence>
<evidence type="ECO:0000313" key="3">
    <source>
        <dbReference type="Proteomes" id="UP000218899"/>
    </source>
</evidence>
<dbReference type="InterPro" id="IPR009875">
    <property type="entry name" value="PilZ_domain"/>
</dbReference>
<keyword evidence="3" id="KW-1185">Reference proteome</keyword>
<protein>
    <recommendedName>
        <fullName evidence="1">PilZ domain-containing protein</fullName>
    </recommendedName>
</protein>
<dbReference type="EMBL" id="AP014936">
    <property type="protein sequence ID" value="BAU48847.1"/>
    <property type="molecule type" value="Genomic_DNA"/>
</dbReference>
<feature type="domain" description="PilZ" evidence="1">
    <location>
        <begin position="21"/>
        <end position="96"/>
    </location>
</feature>
<gene>
    <name evidence="2" type="ORF">SVA_2297</name>
</gene>
<dbReference type="Pfam" id="PF07238">
    <property type="entry name" value="PilZ"/>
    <property type="match status" value="1"/>
</dbReference>
<dbReference type="GO" id="GO:0035438">
    <property type="term" value="F:cyclic-di-GMP binding"/>
    <property type="evidence" value="ECO:0007669"/>
    <property type="project" value="InterPro"/>
</dbReference>
<evidence type="ECO:0000259" key="1">
    <source>
        <dbReference type="Pfam" id="PF07238"/>
    </source>
</evidence>
<proteinExistence type="predicted"/>
<dbReference type="Proteomes" id="UP000218899">
    <property type="component" value="Chromosome"/>
</dbReference>